<reference evidence="4" key="1">
    <citation type="journal article" date="2017" name="Nat. Microbiol.">
        <title>Global analysis of biosynthetic gene clusters reveals vast potential of secondary metabolite production in Penicillium species.</title>
        <authorList>
            <person name="Nielsen J.C."/>
            <person name="Grijseels S."/>
            <person name="Prigent S."/>
            <person name="Ji B."/>
            <person name="Dainat J."/>
            <person name="Nielsen K.F."/>
            <person name="Frisvad J.C."/>
            <person name="Workman M."/>
            <person name="Nielsen J."/>
        </authorList>
    </citation>
    <scope>NUCLEOTIDE SEQUENCE [LARGE SCALE GENOMIC DNA]</scope>
    <source>
        <strain evidence="4">IBT 31811</strain>
    </source>
</reference>
<feature type="region of interest" description="Disordered" evidence="1">
    <location>
        <begin position="1"/>
        <end position="24"/>
    </location>
</feature>
<evidence type="ECO:0000256" key="1">
    <source>
        <dbReference type="SAM" id="MobiDB-lite"/>
    </source>
</evidence>
<keyword evidence="4" id="KW-1185">Reference proteome</keyword>
<dbReference type="CDD" id="cd18186">
    <property type="entry name" value="BTB_POZ_ZBTB_KLHL-like"/>
    <property type="match status" value="1"/>
</dbReference>
<dbReference type="PANTHER" id="PTHR47843:SF1">
    <property type="entry name" value="BTB DOMAIN-CONTAINING PROTEIN"/>
    <property type="match status" value="1"/>
</dbReference>
<comment type="caution">
    <text evidence="3">The sequence shown here is derived from an EMBL/GenBank/DDBJ whole genome shotgun (WGS) entry which is preliminary data.</text>
</comment>
<gene>
    <name evidence="3" type="ORF">PENANT_c013G02496</name>
</gene>
<dbReference type="STRING" id="416450.A0A1V6Q6M5"/>
<feature type="compositionally biased region" description="Low complexity" evidence="1">
    <location>
        <begin position="57"/>
        <end position="79"/>
    </location>
</feature>
<name>A0A1V6Q6M5_9EURO</name>
<dbReference type="EMBL" id="MDYN01000013">
    <property type="protein sequence ID" value="OQD84446.1"/>
    <property type="molecule type" value="Genomic_DNA"/>
</dbReference>
<dbReference type="InterPro" id="IPR011333">
    <property type="entry name" value="SKP1/BTB/POZ_sf"/>
</dbReference>
<feature type="domain" description="BTB" evidence="2">
    <location>
        <begin position="23"/>
        <end position="108"/>
    </location>
</feature>
<dbReference type="AlphaFoldDB" id="A0A1V6Q6M5"/>
<dbReference type="InterPro" id="IPR000210">
    <property type="entry name" value="BTB/POZ_dom"/>
</dbReference>
<dbReference type="PROSITE" id="PS50097">
    <property type="entry name" value="BTB"/>
    <property type="match status" value="1"/>
</dbReference>
<dbReference type="PANTHER" id="PTHR47843">
    <property type="entry name" value="BTB DOMAIN-CONTAINING PROTEIN-RELATED"/>
    <property type="match status" value="1"/>
</dbReference>
<feature type="region of interest" description="Disordered" evidence="1">
    <location>
        <begin position="57"/>
        <end position="82"/>
    </location>
</feature>
<evidence type="ECO:0000313" key="3">
    <source>
        <dbReference type="EMBL" id="OQD84446.1"/>
    </source>
</evidence>
<evidence type="ECO:0000313" key="4">
    <source>
        <dbReference type="Proteomes" id="UP000191672"/>
    </source>
</evidence>
<accession>A0A1V6Q6M5</accession>
<sequence>MRRLERRKRFENPPDVTSPPASPVVMLRVGPQKRLFAAHEAILSTSPFFAAQIQSQNQAQAQVQKPTPTPSRTHTQTRTTRSRNKLIDLPDEQAEVLSCVLEFLYKGDYYPRLRHNTNKQTWELEDVDIETTGSDGELSGSAMATVYHHKAGCVILRDTAIYCAAQKYTLPTLQRLSLRKQGLHTNISVSTILSR</sequence>
<evidence type="ECO:0000259" key="2">
    <source>
        <dbReference type="PROSITE" id="PS50097"/>
    </source>
</evidence>
<dbReference type="SUPFAM" id="SSF54695">
    <property type="entry name" value="POZ domain"/>
    <property type="match status" value="1"/>
</dbReference>
<protein>
    <recommendedName>
        <fullName evidence="2">BTB domain-containing protein</fullName>
    </recommendedName>
</protein>
<dbReference type="Proteomes" id="UP000191672">
    <property type="component" value="Unassembled WGS sequence"/>
</dbReference>
<organism evidence="3 4">
    <name type="scientific">Penicillium antarcticum</name>
    <dbReference type="NCBI Taxonomy" id="416450"/>
    <lineage>
        <taxon>Eukaryota</taxon>
        <taxon>Fungi</taxon>
        <taxon>Dikarya</taxon>
        <taxon>Ascomycota</taxon>
        <taxon>Pezizomycotina</taxon>
        <taxon>Eurotiomycetes</taxon>
        <taxon>Eurotiomycetidae</taxon>
        <taxon>Eurotiales</taxon>
        <taxon>Aspergillaceae</taxon>
        <taxon>Penicillium</taxon>
    </lineage>
</organism>
<proteinExistence type="predicted"/>
<dbReference type="Gene3D" id="3.30.710.10">
    <property type="entry name" value="Potassium Channel Kv1.1, Chain A"/>
    <property type="match status" value="1"/>
</dbReference>